<keyword evidence="3" id="KW-1185">Reference proteome</keyword>
<protein>
    <submittedName>
        <fullName evidence="2">Uncharacterized protein</fullName>
    </submittedName>
</protein>
<reference evidence="2" key="1">
    <citation type="journal article" date="2022" name="bioRxiv">
        <title>Sequencing and chromosome-scale assembly of the giantPleurodeles waltlgenome.</title>
        <authorList>
            <person name="Brown T."/>
            <person name="Elewa A."/>
            <person name="Iarovenko S."/>
            <person name="Subramanian E."/>
            <person name="Araus A.J."/>
            <person name="Petzold A."/>
            <person name="Susuki M."/>
            <person name="Suzuki K.-i.T."/>
            <person name="Hayashi T."/>
            <person name="Toyoda A."/>
            <person name="Oliveira C."/>
            <person name="Osipova E."/>
            <person name="Leigh N.D."/>
            <person name="Simon A."/>
            <person name="Yun M.H."/>
        </authorList>
    </citation>
    <scope>NUCLEOTIDE SEQUENCE</scope>
    <source>
        <strain evidence="2">20211129_DDA</strain>
        <tissue evidence="2">Liver</tissue>
    </source>
</reference>
<name>A0AAV7T4P7_PLEWA</name>
<feature type="region of interest" description="Disordered" evidence="1">
    <location>
        <begin position="30"/>
        <end position="135"/>
    </location>
</feature>
<dbReference type="Proteomes" id="UP001066276">
    <property type="component" value="Chromosome 4_1"/>
</dbReference>
<dbReference type="AlphaFoldDB" id="A0AAV7T4P7"/>
<organism evidence="2 3">
    <name type="scientific">Pleurodeles waltl</name>
    <name type="common">Iberian ribbed newt</name>
    <dbReference type="NCBI Taxonomy" id="8319"/>
    <lineage>
        <taxon>Eukaryota</taxon>
        <taxon>Metazoa</taxon>
        <taxon>Chordata</taxon>
        <taxon>Craniata</taxon>
        <taxon>Vertebrata</taxon>
        <taxon>Euteleostomi</taxon>
        <taxon>Amphibia</taxon>
        <taxon>Batrachia</taxon>
        <taxon>Caudata</taxon>
        <taxon>Salamandroidea</taxon>
        <taxon>Salamandridae</taxon>
        <taxon>Pleurodelinae</taxon>
        <taxon>Pleurodeles</taxon>
    </lineage>
</organism>
<evidence type="ECO:0000313" key="3">
    <source>
        <dbReference type="Proteomes" id="UP001066276"/>
    </source>
</evidence>
<gene>
    <name evidence="2" type="ORF">NDU88_003080</name>
</gene>
<proteinExistence type="predicted"/>
<evidence type="ECO:0000313" key="2">
    <source>
        <dbReference type="EMBL" id="KAJ1171210.1"/>
    </source>
</evidence>
<dbReference type="EMBL" id="JANPWB010000007">
    <property type="protein sequence ID" value="KAJ1171210.1"/>
    <property type="molecule type" value="Genomic_DNA"/>
</dbReference>
<feature type="compositionally biased region" description="Basic and acidic residues" evidence="1">
    <location>
        <begin position="61"/>
        <end position="109"/>
    </location>
</feature>
<evidence type="ECO:0000256" key="1">
    <source>
        <dbReference type="SAM" id="MobiDB-lite"/>
    </source>
</evidence>
<accession>A0AAV7T4P7</accession>
<sequence>MNQRNLETGYEYTHNRKRSYCNRVHVTLFHNGAPRQATRYPGGTVNSQRNETPSSNPDIWVKMREEDERGRELQRRGEQDRRGGDDRRGEQDRRGEEDGQGEEERRAEEGDTNEGARSGVNTETSETHTGEGRES</sequence>
<feature type="compositionally biased region" description="Polar residues" evidence="1">
    <location>
        <begin position="44"/>
        <end position="57"/>
    </location>
</feature>
<feature type="compositionally biased region" description="Basic and acidic residues" evidence="1">
    <location>
        <begin position="125"/>
        <end position="135"/>
    </location>
</feature>
<comment type="caution">
    <text evidence="2">The sequence shown here is derived from an EMBL/GenBank/DDBJ whole genome shotgun (WGS) entry which is preliminary data.</text>
</comment>